<gene>
    <name evidence="2" type="ORF">A2875_03070</name>
</gene>
<keyword evidence="1" id="KW-1133">Transmembrane helix</keyword>
<accession>A0A1F5ZS36</accession>
<proteinExistence type="predicted"/>
<name>A0A1F5ZS36_9BACT</name>
<sequence length="104" mass="12300">MRHEKHPRSIWWLVLGLTSFSGFAWFINSYEPNAWHLFGIFFVLLFVSCFWILLYLLNNVRRSVLLSLGLTTYLVLQILNLREPLYLILLLACLTSLELLLSKR</sequence>
<dbReference type="AlphaFoldDB" id="A0A1F5ZS36"/>
<feature type="transmembrane region" description="Helical" evidence="1">
    <location>
        <begin position="85"/>
        <end position="101"/>
    </location>
</feature>
<comment type="caution">
    <text evidence="2">The sequence shown here is derived from an EMBL/GenBank/DDBJ whole genome shotgun (WGS) entry which is preliminary data.</text>
</comment>
<dbReference type="EMBL" id="MFJJ01000010">
    <property type="protein sequence ID" value="OGG14917.1"/>
    <property type="molecule type" value="Genomic_DNA"/>
</dbReference>
<feature type="transmembrane region" description="Helical" evidence="1">
    <location>
        <begin position="63"/>
        <end position="79"/>
    </location>
</feature>
<evidence type="ECO:0000313" key="3">
    <source>
        <dbReference type="Proteomes" id="UP000177416"/>
    </source>
</evidence>
<keyword evidence="1" id="KW-0812">Transmembrane</keyword>
<feature type="transmembrane region" description="Helical" evidence="1">
    <location>
        <begin position="34"/>
        <end position="56"/>
    </location>
</feature>
<reference evidence="2 3" key="1">
    <citation type="journal article" date="2016" name="Nat. Commun.">
        <title>Thousands of microbial genomes shed light on interconnected biogeochemical processes in an aquifer system.</title>
        <authorList>
            <person name="Anantharaman K."/>
            <person name="Brown C.T."/>
            <person name="Hug L.A."/>
            <person name="Sharon I."/>
            <person name="Castelle C.J."/>
            <person name="Probst A.J."/>
            <person name="Thomas B.C."/>
            <person name="Singh A."/>
            <person name="Wilkins M.J."/>
            <person name="Karaoz U."/>
            <person name="Brodie E.L."/>
            <person name="Williams K.H."/>
            <person name="Hubbard S.S."/>
            <person name="Banfield J.F."/>
        </authorList>
    </citation>
    <scope>NUCLEOTIDE SEQUENCE [LARGE SCALE GENOMIC DNA]</scope>
</reference>
<dbReference type="Proteomes" id="UP000177416">
    <property type="component" value="Unassembled WGS sequence"/>
</dbReference>
<keyword evidence="1" id="KW-0472">Membrane</keyword>
<protein>
    <submittedName>
        <fullName evidence="2">Uncharacterized protein</fullName>
    </submittedName>
</protein>
<evidence type="ECO:0000313" key="2">
    <source>
        <dbReference type="EMBL" id="OGG14917.1"/>
    </source>
</evidence>
<organism evidence="2 3">
    <name type="scientific">Candidatus Gottesmanbacteria bacterium RIFCSPHIGHO2_01_FULL_46_14</name>
    <dbReference type="NCBI Taxonomy" id="1798380"/>
    <lineage>
        <taxon>Bacteria</taxon>
        <taxon>Candidatus Gottesmaniibacteriota</taxon>
    </lineage>
</organism>
<feature type="transmembrane region" description="Helical" evidence="1">
    <location>
        <begin position="9"/>
        <end position="28"/>
    </location>
</feature>
<evidence type="ECO:0000256" key="1">
    <source>
        <dbReference type="SAM" id="Phobius"/>
    </source>
</evidence>